<dbReference type="Pfam" id="PF02629">
    <property type="entry name" value="CoA_binding"/>
    <property type="match status" value="1"/>
</dbReference>
<dbReference type="EMBL" id="RKLV01000002">
    <property type="protein sequence ID" value="MCX2818069.1"/>
    <property type="molecule type" value="Genomic_DNA"/>
</dbReference>
<dbReference type="GO" id="GO:0004776">
    <property type="term" value="F:succinate-CoA ligase (GDP-forming) activity"/>
    <property type="evidence" value="ECO:0007669"/>
    <property type="project" value="TreeGrafter"/>
</dbReference>
<comment type="caution">
    <text evidence="10">The sequence shown here is derived from an EMBL/GenBank/DDBJ whole genome shotgun (WGS) entry which is preliminary data.</text>
</comment>
<dbReference type="NCBIfam" id="TIGR01019">
    <property type="entry name" value="sucCoAalpha"/>
    <property type="match status" value="1"/>
</dbReference>
<dbReference type="InterPro" id="IPR017440">
    <property type="entry name" value="Cit_synth/succinyl-CoA_lig_AS"/>
</dbReference>
<dbReference type="GO" id="GO:0000166">
    <property type="term" value="F:nucleotide binding"/>
    <property type="evidence" value="ECO:0007669"/>
    <property type="project" value="UniProtKB-KW"/>
</dbReference>
<evidence type="ECO:0000256" key="3">
    <source>
        <dbReference type="ARBA" id="ARBA00022598"/>
    </source>
</evidence>
<proteinExistence type="inferred from homology"/>
<protein>
    <recommendedName>
        <fullName evidence="5">Succinate--CoA ligase [ADP-forming] subunit alpha</fullName>
        <ecNumber evidence="5">6.2.1.5</ecNumber>
    </recommendedName>
    <alternativeName>
        <fullName evidence="5">Succinyl-CoA synthetase subunit alpha</fullName>
        <shortName evidence="5">SCS-alpha</shortName>
    </alternativeName>
</protein>
<evidence type="ECO:0000256" key="7">
    <source>
        <dbReference type="RuleBase" id="RU000677"/>
    </source>
</evidence>
<dbReference type="InterPro" id="IPR003781">
    <property type="entry name" value="CoA-bd"/>
</dbReference>
<dbReference type="SMART" id="SM00881">
    <property type="entry name" value="CoA_binding"/>
    <property type="match status" value="1"/>
</dbReference>
<dbReference type="PIRSF" id="PIRSF001553">
    <property type="entry name" value="SucCS_alpha"/>
    <property type="match status" value="1"/>
</dbReference>
<comment type="caution">
    <text evidence="5">Lacks conserved residue(s) required for the propagation of feature annotation.</text>
</comment>
<evidence type="ECO:0000256" key="6">
    <source>
        <dbReference type="PIRSR" id="PIRSR001553-1"/>
    </source>
</evidence>
<reference evidence="10" key="1">
    <citation type="submission" date="2022-09" db="EMBL/GenBank/DDBJ databases">
        <title>Haloadaptaus new haloarchaeum isolated from saline soil.</title>
        <authorList>
            <person name="Duran-Viseras A."/>
            <person name="Sanchez-Porro C."/>
            <person name="Ventosa A."/>
        </authorList>
    </citation>
    <scope>NUCLEOTIDE SEQUENCE</scope>
    <source>
        <strain evidence="10">F3-133</strain>
    </source>
</reference>
<dbReference type="InterPro" id="IPR005810">
    <property type="entry name" value="CoA_lig_alpha"/>
</dbReference>
<feature type="active site" description="Tele-phosphohistidine intermediate" evidence="5 6">
    <location>
        <position position="247"/>
    </location>
</feature>
<dbReference type="PRINTS" id="PR01798">
    <property type="entry name" value="SCOASYNTHASE"/>
</dbReference>
<dbReference type="GO" id="GO:0004775">
    <property type="term" value="F:succinate-CoA ligase (ADP-forming) activity"/>
    <property type="evidence" value="ECO:0007669"/>
    <property type="project" value="UniProtKB-UniRule"/>
</dbReference>
<dbReference type="FunFam" id="3.40.50.720:FF:000277">
    <property type="entry name" value="Succinate--CoA ligase [ADP-forming] subunit alpha"/>
    <property type="match status" value="1"/>
</dbReference>
<evidence type="ECO:0000256" key="4">
    <source>
        <dbReference type="ARBA" id="ARBA00022741"/>
    </source>
</evidence>
<comment type="catalytic activity">
    <reaction evidence="1">
        <text>acetate + ATP + CoA = acetyl-CoA + ADP + phosphate</text>
        <dbReference type="Rhea" id="RHEA:15081"/>
        <dbReference type="ChEBI" id="CHEBI:30089"/>
        <dbReference type="ChEBI" id="CHEBI:30616"/>
        <dbReference type="ChEBI" id="CHEBI:43474"/>
        <dbReference type="ChEBI" id="CHEBI:57287"/>
        <dbReference type="ChEBI" id="CHEBI:57288"/>
        <dbReference type="ChEBI" id="CHEBI:456216"/>
        <dbReference type="EC" id="6.2.1.13"/>
    </reaction>
</comment>
<comment type="catalytic activity">
    <reaction evidence="5 8">
        <text>succinate + ATP + CoA = succinyl-CoA + ADP + phosphate</text>
        <dbReference type="Rhea" id="RHEA:17661"/>
        <dbReference type="ChEBI" id="CHEBI:30031"/>
        <dbReference type="ChEBI" id="CHEBI:30616"/>
        <dbReference type="ChEBI" id="CHEBI:43474"/>
        <dbReference type="ChEBI" id="CHEBI:57287"/>
        <dbReference type="ChEBI" id="CHEBI:57292"/>
        <dbReference type="ChEBI" id="CHEBI:456216"/>
        <dbReference type="EC" id="6.2.1.5"/>
    </reaction>
</comment>
<dbReference type="GO" id="GO:0009361">
    <property type="term" value="C:succinate-CoA ligase complex (ADP-forming)"/>
    <property type="evidence" value="ECO:0007669"/>
    <property type="project" value="TreeGrafter"/>
</dbReference>
<evidence type="ECO:0000313" key="11">
    <source>
        <dbReference type="Proteomes" id="UP001149411"/>
    </source>
</evidence>
<evidence type="ECO:0000259" key="9">
    <source>
        <dbReference type="SMART" id="SM00881"/>
    </source>
</evidence>
<dbReference type="InterPro" id="IPR016102">
    <property type="entry name" value="Succinyl-CoA_synth-like"/>
</dbReference>
<comment type="function">
    <text evidence="5 8">Succinyl-CoA synthetase functions in the citric acid cycle (TCA), coupling the hydrolysis of succinyl-CoA to the synthesis of either ATP or GTP and thus represents the only step of substrate-level phosphorylation in the TCA. The alpha subunit of the enzyme binds the substrates coenzyme A and phosphate, while succinate binding and nucleotide specificity is provided by the beta subunit.</text>
</comment>
<dbReference type="Proteomes" id="UP001149411">
    <property type="component" value="Unassembled WGS sequence"/>
</dbReference>
<dbReference type="PROSITE" id="PS01216">
    <property type="entry name" value="SUCCINYL_COA_LIG_1"/>
    <property type="match status" value="1"/>
</dbReference>
<gene>
    <name evidence="5 10" type="primary">sucD</name>
    <name evidence="10" type="ORF">EGH25_01705</name>
</gene>
<sequence length="289" mass="29989">MSVLVGDETRLVVQGITGSEGKFHAERMQEYGTNVVAGVTPGRGGDEVLGVPVYDTVKEAVREEDANASAVFVPPAFAGDAVMESLDADIELCVAITEGIPTHDMVRVNRRLDEVDTRLVGPNCPGVITPGEAKIGIMPGNIFDSGNVGLVSRSGTLTYQLVDSLGRRGVGQSTVIGIGGDPIIGTSFIDSVRAFENDEDTDVIALVGEIGGSDEERAAEWIDENVTKPVVGFIAGRTAPPGKRMGHAGAIVSGSGTGTAESKMEALRDAGVRVAETPAGVADEIDDLL</sequence>
<feature type="domain" description="CoA-binding" evidence="9">
    <location>
        <begin position="4"/>
        <end position="100"/>
    </location>
</feature>
<dbReference type="SUPFAM" id="SSF52210">
    <property type="entry name" value="Succinyl-CoA synthetase domains"/>
    <property type="match status" value="1"/>
</dbReference>
<feature type="binding site" evidence="5">
    <location>
        <begin position="96"/>
        <end position="98"/>
    </location>
    <ligand>
        <name>CoA</name>
        <dbReference type="ChEBI" id="CHEBI:57287"/>
    </ligand>
</feature>
<dbReference type="Gene3D" id="3.40.50.261">
    <property type="entry name" value="Succinyl-CoA synthetase domains"/>
    <property type="match status" value="1"/>
</dbReference>
<dbReference type="AlphaFoldDB" id="A0A9Q4C333"/>
<dbReference type="RefSeq" id="WP_266085703.1">
    <property type="nucleotide sequence ID" value="NZ_RKLV01000002.1"/>
</dbReference>
<organism evidence="10 11">
    <name type="scientific">Halorutilus salinus</name>
    <dbReference type="NCBI Taxonomy" id="2487751"/>
    <lineage>
        <taxon>Archaea</taxon>
        <taxon>Methanobacteriati</taxon>
        <taxon>Methanobacteriota</taxon>
        <taxon>Stenosarchaea group</taxon>
        <taxon>Halobacteria</taxon>
        <taxon>Halorutilales</taxon>
        <taxon>Halorutilaceae</taxon>
        <taxon>Halorutilus</taxon>
    </lineage>
</organism>
<evidence type="ECO:0000313" key="10">
    <source>
        <dbReference type="EMBL" id="MCX2818069.1"/>
    </source>
</evidence>
<dbReference type="Pfam" id="PF00549">
    <property type="entry name" value="Ligase_CoA"/>
    <property type="match status" value="1"/>
</dbReference>
<keyword evidence="2 5" id="KW-0816">Tricarboxylic acid cycle</keyword>
<dbReference type="EC" id="6.2.1.5" evidence="5"/>
<dbReference type="InterPro" id="IPR033847">
    <property type="entry name" value="Citrt_syn/SCS-alpha_CS"/>
</dbReference>
<comment type="catalytic activity">
    <reaction evidence="5">
        <text>GTP + succinate + CoA = succinyl-CoA + GDP + phosphate</text>
        <dbReference type="Rhea" id="RHEA:22120"/>
        <dbReference type="ChEBI" id="CHEBI:30031"/>
        <dbReference type="ChEBI" id="CHEBI:37565"/>
        <dbReference type="ChEBI" id="CHEBI:43474"/>
        <dbReference type="ChEBI" id="CHEBI:57287"/>
        <dbReference type="ChEBI" id="CHEBI:57292"/>
        <dbReference type="ChEBI" id="CHEBI:58189"/>
    </reaction>
</comment>
<dbReference type="GO" id="GO:0043758">
    <property type="term" value="F:acetate-CoA ligase (ADP-forming) activity"/>
    <property type="evidence" value="ECO:0007669"/>
    <property type="project" value="UniProtKB-EC"/>
</dbReference>
<feature type="binding site" evidence="5">
    <location>
        <begin position="17"/>
        <end position="20"/>
    </location>
    <ligand>
        <name>CoA</name>
        <dbReference type="ChEBI" id="CHEBI:57287"/>
    </ligand>
</feature>
<dbReference type="HAMAP" id="MF_01988">
    <property type="entry name" value="Succ_CoA_alpha"/>
    <property type="match status" value="1"/>
</dbReference>
<comment type="subunit">
    <text evidence="5 8">Heterotetramer of two alpha and two beta subunits.</text>
</comment>
<dbReference type="InterPro" id="IPR036291">
    <property type="entry name" value="NAD(P)-bd_dom_sf"/>
</dbReference>
<keyword evidence="11" id="KW-1185">Reference proteome</keyword>
<comment type="pathway">
    <text evidence="5 8">Carbohydrate metabolism; tricarboxylic acid cycle; succinate from succinyl-CoA (ligase route): step 1/1.</text>
</comment>
<dbReference type="PANTHER" id="PTHR11117:SF2">
    <property type="entry name" value="SUCCINATE--COA LIGASE [ADP_GDP-FORMING] SUBUNIT ALPHA, MITOCHONDRIAL"/>
    <property type="match status" value="1"/>
</dbReference>
<dbReference type="InterPro" id="IPR005811">
    <property type="entry name" value="SUCC_ACL_C"/>
</dbReference>
<evidence type="ECO:0000256" key="8">
    <source>
        <dbReference type="RuleBase" id="RU000699"/>
    </source>
</evidence>
<dbReference type="GO" id="GO:0006099">
    <property type="term" value="P:tricarboxylic acid cycle"/>
    <property type="evidence" value="ECO:0007669"/>
    <property type="project" value="UniProtKB-UniRule"/>
</dbReference>
<evidence type="ECO:0000256" key="1">
    <source>
        <dbReference type="ARBA" id="ARBA00001619"/>
    </source>
</evidence>
<keyword evidence="3 5" id="KW-0436">Ligase</keyword>
<evidence type="ECO:0000256" key="2">
    <source>
        <dbReference type="ARBA" id="ARBA00022532"/>
    </source>
</evidence>
<feature type="binding site" evidence="5">
    <location>
        <position position="159"/>
    </location>
    <ligand>
        <name>substrate</name>
        <note>ligand shared with subunit beta</note>
    </ligand>
</feature>
<comment type="similarity">
    <text evidence="5 7">Belongs to the succinate/malate CoA ligase alpha subunit family.</text>
</comment>
<dbReference type="SUPFAM" id="SSF51735">
    <property type="entry name" value="NAD(P)-binding Rossmann-fold domains"/>
    <property type="match status" value="1"/>
</dbReference>
<keyword evidence="4 5" id="KW-0547">Nucleotide-binding</keyword>
<dbReference type="PROSITE" id="PS00399">
    <property type="entry name" value="SUCCINYL_COA_LIG_2"/>
    <property type="match status" value="1"/>
</dbReference>
<evidence type="ECO:0000256" key="5">
    <source>
        <dbReference type="HAMAP-Rule" id="MF_01988"/>
    </source>
</evidence>
<accession>A0A9Q4C333</accession>
<dbReference type="FunFam" id="3.40.50.261:FF:000006">
    <property type="entry name" value="Succinate--CoA ligase [ADP-forming] subunit alpha"/>
    <property type="match status" value="1"/>
</dbReference>
<dbReference type="Gene3D" id="3.40.50.720">
    <property type="entry name" value="NAD(P)-binding Rossmann-like Domain"/>
    <property type="match status" value="1"/>
</dbReference>
<dbReference type="PANTHER" id="PTHR11117">
    <property type="entry name" value="SUCCINYL-COA LIGASE SUBUNIT ALPHA"/>
    <property type="match status" value="1"/>
</dbReference>
<name>A0A9Q4C333_9EURY</name>
<dbReference type="NCBIfam" id="NF004230">
    <property type="entry name" value="PRK05678.1"/>
    <property type="match status" value="1"/>
</dbReference>